<evidence type="ECO:0000313" key="7">
    <source>
        <dbReference type="WBParaSite" id="BXY_0811300.1"/>
    </source>
</evidence>
<proteinExistence type="predicted"/>
<dbReference type="OrthoDB" id="5842817at2759"/>
<evidence type="ECO:0000256" key="2">
    <source>
        <dbReference type="SAM" id="SignalP"/>
    </source>
</evidence>
<name>A0A1I7S528_BURXY</name>
<feature type="chain" id="PRO_5036022073" evidence="2">
    <location>
        <begin position="18"/>
        <end position="198"/>
    </location>
</feature>
<reference evidence="4" key="2">
    <citation type="submission" date="2020-08" db="EMBL/GenBank/DDBJ databases">
        <authorList>
            <person name="Kikuchi T."/>
        </authorList>
    </citation>
    <scope>NUCLEOTIDE SEQUENCE</scope>
    <source>
        <strain evidence="3">Ka4C1</strain>
    </source>
</reference>
<dbReference type="Proteomes" id="UP000659654">
    <property type="component" value="Unassembled WGS sequence"/>
</dbReference>
<dbReference type="WBParaSite" id="BXY_0811300.1">
    <property type="protein sequence ID" value="BXY_0811300.1"/>
    <property type="gene ID" value="BXY_0811300"/>
</dbReference>
<feature type="region of interest" description="Disordered" evidence="1">
    <location>
        <begin position="29"/>
        <end position="132"/>
    </location>
</feature>
<keyword evidence="2" id="KW-0732">Signal</keyword>
<dbReference type="EMBL" id="CAJFDI010000004">
    <property type="protein sequence ID" value="CAD5227387.1"/>
    <property type="molecule type" value="Genomic_DNA"/>
</dbReference>
<reference evidence="7" key="1">
    <citation type="submission" date="2016-11" db="UniProtKB">
        <authorList>
            <consortium name="WormBaseParasite"/>
        </authorList>
    </citation>
    <scope>IDENTIFICATION</scope>
</reference>
<feature type="signal peptide" evidence="2">
    <location>
        <begin position="1"/>
        <end position="17"/>
    </location>
</feature>
<dbReference type="EMBL" id="CAJFCV020000004">
    <property type="protein sequence ID" value="CAG9117636.1"/>
    <property type="molecule type" value="Genomic_DNA"/>
</dbReference>
<protein>
    <submittedName>
        <fullName evidence="3">(pine wood nematode) hypothetical protein</fullName>
    </submittedName>
</protein>
<keyword evidence="6" id="KW-1185">Reference proteome</keyword>
<accession>A0A1I7S528</accession>
<evidence type="ECO:0000313" key="4">
    <source>
        <dbReference type="EMBL" id="CAG9117636.1"/>
    </source>
</evidence>
<evidence type="ECO:0000313" key="6">
    <source>
        <dbReference type="Proteomes" id="UP000659654"/>
    </source>
</evidence>
<evidence type="ECO:0000256" key="1">
    <source>
        <dbReference type="SAM" id="MobiDB-lite"/>
    </source>
</evidence>
<feature type="compositionally biased region" description="Basic and acidic residues" evidence="1">
    <location>
        <begin position="77"/>
        <end position="87"/>
    </location>
</feature>
<dbReference type="AlphaFoldDB" id="A0A1I7S528"/>
<sequence length="198" mass="20886">MLRVVTCVLLVVGLGLALEVPAGLRPAKAVGESEEKIVPATNEQPTAPSNARPPPNLSLRSRHVAAQNSPSESQDGEPNHSEAEFKEPVVFTKSKGAKKQEKAKPAFKPVEPAPSASKLPRVTGPPPPSGNYGVNTILQTNLVDSKGRIIKGVSSVPIRVPSTEELKNAKPSRATASQVETEADKVVPVEFGRSQPAI</sequence>
<dbReference type="Proteomes" id="UP000095284">
    <property type="component" value="Unplaced"/>
</dbReference>
<gene>
    <name evidence="3" type="ORF">BXYJ_LOCUS9924</name>
</gene>
<dbReference type="Proteomes" id="UP000582659">
    <property type="component" value="Unassembled WGS sequence"/>
</dbReference>
<evidence type="ECO:0000313" key="3">
    <source>
        <dbReference type="EMBL" id="CAD5227387.1"/>
    </source>
</evidence>
<organism evidence="5 7">
    <name type="scientific">Bursaphelenchus xylophilus</name>
    <name type="common">Pinewood nematode worm</name>
    <name type="synonym">Aphelenchoides xylophilus</name>
    <dbReference type="NCBI Taxonomy" id="6326"/>
    <lineage>
        <taxon>Eukaryota</taxon>
        <taxon>Metazoa</taxon>
        <taxon>Ecdysozoa</taxon>
        <taxon>Nematoda</taxon>
        <taxon>Chromadorea</taxon>
        <taxon>Rhabditida</taxon>
        <taxon>Tylenchina</taxon>
        <taxon>Tylenchomorpha</taxon>
        <taxon>Aphelenchoidea</taxon>
        <taxon>Aphelenchoididae</taxon>
        <taxon>Bursaphelenchus</taxon>
    </lineage>
</organism>
<evidence type="ECO:0000313" key="5">
    <source>
        <dbReference type="Proteomes" id="UP000095284"/>
    </source>
</evidence>